<evidence type="ECO:0000256" key="1">
    <source>
        <dbReference type="SAM" id="MobiDB-lite"/>
    </source>
</evidence>
<protein>
    <submittedName>
        <fullName evidence="2">E3 ubiquitin-protein ligase HUWE1</fullName>
    </submittedName>
</protein>
<proteinExistence type="predicted"/>
<name>A0A5B7K894_PORTR</name>
<organism evidence="2 3">
    <name type="scientific">Portunus trituberculatus</name>
    <name type="common">Swimming crab</name>
    <name type="synonym">Neptunus trituberculatus</name>
    <dbReference type="NCBI Taxonomy" id="210409"/>
    <lineage>
        <taxon>Eukaryota</taxon>
        <taxon>Metazoa</taxon>
        <taxon>Ecdysozoa</taxon>
        <taxon>Arthropoda</taxon>
        <taxon>Crustacea</taxon>
        <taxon>Multicrustacea</taxon>
        <taxon>Malacostraca</taxon>
        <taxon>Eumalacostraca</taxon>
        <taxon>Eucarida</taxon>
        <taxon>Decapoda</taxon>
        <taxon>Pleocyemata</taxon>
        <taxon>Brachyura</taxon>
        <taxon>Eubrachyura</taxon>
        <taxon>Portunoidea</taxon>
        <taxon>Portunidae</taxon>
        <taxon>Portuninae</taxon>
        <taxon>Portunus</taxon>
    </lineage>
</organism>
<dbReference type="Proteomes" id="UP000324222">
    <property type="component" value="Unassembled WGS sequence"/>
</dbReference>
<keyword evidence="3" id="KW-1185">Reference proteome</keyword>
<evidence type="ECO:0000313" key="2">
    <source>
        <dbReference type="EMBL" id="MPD01438.1"/>
    </source>
</evidence>
<dbReference type="EMBL" id="VSRR010127131">
    <property type="protein sequence ID" value="MPD01438.1"/>
    <property type="molecule type" value="Genomic_DNA"/>
</dbReference>
<dbReference type="AlphaFoldDB" id="A0A5B7K894"/>
<feature type="region of interest" description="Disordered" evidence="1">
    <location>
        <begin position="82"/>
        <end position="101"/>
    </location>
</feature>
<gene>
    <name evidence="2" type="primary">Huwe1_1</name>
    <name evidence="2" type="ORF">E2C01_096965</name>
</gene>
<feature type="region of interest" description="Disordered" evidence="1">
    <location>
        <begin position="122"/>
        <end position="150"/>
    </location>
</feature>
<comment type="caution">
    <text evidence="2">The sequence shown here is derived from an EMBL/GenBank/DDBJ whole genome shotgun (WGS) entry which is preliminary data.</text>
</comment>
<sequence length="194" mass="21005">MVVTLQVVRSSASNNSMSGTKELHYLLRILAPAACRHPQLFMEITQQCLRIDLNMTLKRNLMSTNSEDSILMKSVGGKSVGCVSGSSTSGSSGPPSGMTLSSEPQNLIHDLLEALTTLKDDAEPASGGGAGATLASTTPTEERNSSAFNTRRQVYLSRSSSANDMVVQETDEQVRNVNANYFVFFNVRLYIFET</sequence>
<evidence type="ECO:0000313" key="3">
    <source>
        <dbReference type="Proteomes" id="UP000324222"/>
    </source>
</evidence>
<dbReference type="OrthoDB" id="8068875at2759"/>
<accession>A0A5B7K894</accession>
<reference evidence="2 3" key="1">
    <citation type="submission" date="2019-05" db="EMBL/GenBank/DDBJ databases">
        <title>Another draft genome of Portunus trituberculatus and its Hox gene families provides insights of decapod evolution.</title>
        <authorList>
            <person name="Jeong J.-H."/>
            <person name="Song I."/>
            <person name="Kim S."/>
            <person name="Choi T."/>
            <person name="Kim D."/>
            <person name="Ryu S."/>
            <person name="Kim W."/>
        </authorList>
    </citation>
    <scope>NUCLEOTIDE SEQUENCE [LARGE SCALE GENOMIC DNA]</scope>
    <source>
        <tissue evidence="2">Muscle</tissue>
    </source>
</reference>